<feature type="domain" description="NAC" evidence="6">
    <location>
        <begin position="6"/>
        <end position="156"/>
    </location>
</feature>
<dbReference type="FunFam" id="2.170.150.80:FF:000002">
    <property type="entry name" value="Nac domain-containing protein 86"/>
    <property type="match status" value="1"/>
</dbReference>
<evidence type="ECO:0000313" key="8">
    <source>
        <dbReference type="RefSeq" id="XP_018445455.1"/>
    </source>
</evidence>
<comment type="subcellular location">
    <subcellularLocation>
        <location evidence="1">Nucleus</location>
    </subcellularLocation>
</comment>
<evidence type="ECO:0000256" key="5">
    <source>
        <dbReference type="ARBA" id="ARBA00023242"/>
    </source>
</evidence>
<dbReference type="OrthoDB" id="1066320at2759"/>
<reference evidence="7" key="1">
    <citation type="journal article" date="2019" name="Database">
        <title>The radish genome database (RadishGD): an integrated information resource for radish genomics.</title>
        <authorList>
            <person name="Yu H.J."/>
            <person name="Baek S."/>
            <person name="Lee Y.J."/>
            <person name="Cho A."/>
            <person name="Mun J.H."/>
        </authorList>
    </citation>
    <scope>NUCLEOTIDE SEQUENCE [LARGE SCALE GENOMIC DNA]</scope>
    <source>
        <strain evidence="7">cv. WK10039</strain>
    </source>
</reference>
<sequence length="427" mass="47184">MGKTELAPGFRFHPTDVELVRYYLKRKVLGKKLLVDAIAELDIYKFEPSDLPDKSYIKSGDLKWHFFCPREKKYATGVRANRATEFGFWKTTGKERTVLCNGEVVGKIKTLVYHVGKSPRGERTDWVMHEYRLEDNVLTQKNIPQDTYVLCVLFKKDGPGPRNGAQYGAPFKEEDWSDEEHRTDIPNTSNAAIFLHGHNAETSPAVAPSHDSNKACVGGMISESCVSDFPPATATATNSVTAAHLTDAANTPVSAPLLDPNSSASMAQTLQAPNDDDDIYAMLDLFVEEDDYLRFCQTNNNEARHEANVSAPISLGEEVIFDDLPDFSSMHNNSIPRTPSYDLIENSELYLELQDLTTPLAPPHIWNVSDSYLTAPLAPTQLGNVSDSHLTAPFAPPQVGNGSDPFLSHQGHFDFSAAANDDAYGFP</sequence>
<evidence type="ECO:0000256" key="2">
    <source>
        <dbReference type="ARBA" id="ARBA00023015"/>
    </source>
</evidence>
<dbReference type="GO" id="GO:0005634">
    <property type="term" value="C:nucleus"/>
    <property type="evidence" value="ECO:0007669"/>
    <property type="project" value="UniProtKB-SubCell"/>
</dbReference>
<name>A0A6J0KBQ3_RAPSA</name>
<keyword evidence="7" id="KW-1185">Reference proteome</keyword>
<dbReference type="GeneID" id="108817299"/>
<keyword evidence="5" id="KW-0539">Nucleus</keyword>
<proteinExistence type="predicted"/>
<dbReference type="AlphaFoldDB" id="A0A6J0KBQ3"/>
<dbReference type="InterPro" id="IPR003441">
    <property type="entry name" value="NAC-dom"/>
</dbReference>
<evidence type="ECO:0000313" key="9">
    <source>
        <dbReference type="RefSeq" id="XP_018445456.1"/>
    </source>
</evidence>
<dbReference type="SUPFAM" id="SSF101941">
    <property type="entry name" value="NAC domain"/>
    <property type="match status" value="1"/>
</dbReference>
<dbReference type="GO" id="GO:0006355">
    <property type="term" value="P:regulation of DNA-templated transcription"/>
    <property type="evidence" value="ECO:0007669"/>
    <property type="project" value="InterPro"/>
</dbReference>
<evidence type="ECO:0000259" key="6">
    <source>
        <dbReference type="PROSITE" id="PS51005"/>
    </source>
</evidence>
<dbReference type="Gene3D" id="2.170.150.80">
    <property type="entry name" value="NAC domain"/>
    <property type="match status" value="1"/>
</dbReference>
<keyword evidence="2" id="KW-0805">Transcription regulation</keyword>
<dbReference type="InterPro" id="IPR036093">
    <property type="entry name" value="NAC_dom_sf"/>
</dbReference>
<evidence type="ECO:0000256" key="4">
    <source>
        <dbReference type="ARBA" id="ARBA00023163"/>
    </source>
</evidence>
<dbReference type="PROSITE" id="PS51005">
    <property type="entry name" value="NAC"/>
    <property type="match status" value="1"/>
</dbReference>
<dbReference type="KEGG" id="rsz:108817299"/>
<organism evidence="7 8">
    <name type="scientific">Raphanus sativus</name>
    <name type="common">Radish</name>
    <name type="synonym">Raphanus raphanistrum var. sativus</name>
    <dbReference type="NCBI Taxonomy" id="3726"/>
    <lineage>
        <taxon>Eukaryota</taxon>
        <taxon>Viridiplantae</taxon>
        <taxon>Streptophyta</taxon>
        <taxon>Embryophyta</taxon>
        <taxon>Tracheophyta</taxon>
        <taxon>Spermatophyta</taxon>
        <taxon>Magnoliopsida</taxon>
        <taxon>eudicotyledons</taxon>
        <taxon>Gunneridae</taxon>
        <taxon>Pentapetalae</taxon>
        <taxon>rosids</taxon>
        <taxon>malvids</taxon>
        <taxon>Brassicales</taxon>
        <taxon>Brassicaceae</taxon>
        <taxon>Brassiceae</taxon>
        <taxon>Raphanus</taxon>
    </lineage>
</organism>
<accession>A0A6J0KBQ3</accession>
<evidence type="ECO:0000256" key="3">
    <source>
        <dbReference type="ARBA" id="ARBA00023125"/>
    </source>
</evidence>
<gene>
    <name evidence="8 9" type="primary">LOC108817299</name>
</gene>
<dbReference type="RefSeq" id="XP_018445456.1">
    <property type="nucleotide sequence ID" value="XM_018589954.2"/>
</dbReference>
<dbReference type="Proteomes" id="UP000504610">
    <property type="component" value="Chromosome 7"/>
</dbReference>
<keyword evidence="4" id="KW-0804">Transcription</keyword>
<dbReference type="PANTHER" id="PTHR31744:SF210">
    <property type="entry name" value="NAC DOMAIN-CONTAINING PROTEIN 86-LIKE"/>
    <property type="match status" value="1"/>
</dbReference>
<evidence type="ECO:0000256" key="1">
    <source>
        <dbReference type="ARBA" id="ARBA00004123"/>
    </source>
</evidence>
<protein>
    <submittedName>
        <fullName evidence="8 9">NAC domain-containing protein 82</fullName>
    </submittedName>
</protein>
<dbReference type="PANTHER" id="PTHR31744">
    <property type="entry name" value="PROTEIN CUP-SHAPED COTYLEDON 2-RELATED"/>
    <property type="match status" value="1"/>
</dbReference>
<dbReference type="Pfam" id="PF02365">
    <property type="entry name" value="NAM"/>
    <property type="match status" value="1"/>
</dbReference>
<dbReference type="GO" id="GO:0003677">
    <property type="term" value="F:DNA binding"/>
    <property type="evidence" value="ECO:0007669"/>
    <property type="project" value="UniProtKB-KW"/>
</dbReference>
<reference evidence="8 9" key="2">
    <citation type="submission" date="2025-04" db="UniProtKB">
        <authorList>
            <consortium name="RefSeq"/>
        </authorList>
    </citation>
    <scope>IDENTIFICATION</scope>
    <source>
        <tissue evidence="8 9">Leaf</tissue>
    </source>
</reference>
<keyword evidence="3" id="KW-0238">DNA-binding</keyword>
<evidence type="ECO:0000313" key="7">
    <source>
        <dbReference type="Proteomes" id="UP000504610"/>
    </source>
</evidence>
<dbReference type="RefSeq" id="XP_018445455.1">
    <property type="nucleotide sequence ID" value="XM_018589953.2"/>
</dbReference>